<dbReference type="SMART" id="SM00327">
    <property type="entry name" value="VWA"/>
    <property type="match status" value="1"/>
</dbReference>
<gene>
    <name evidence="3" type="ORF">ABFZ84_01350</name>
</gene>
<dbReference type="Gene3D" id="3.40.50.410">
    <property type="entry name" value="von Willebrand factor, type A domain"/>
    <property type="match status" value="2"/>
</dbReference>
<accession>A0ABV3Z072</accession>
<feature type="domain" description="VWFA" evidence="2">
    <location>
        <begin position="33"/>
        <end position="210"/>
    </location>
</feature>
<name>A0ABV3Z072_9PROT</name>
<organism evidence="3 4">
    <name type="scientific">Hyphococcus lacteus</name>
    <dbReference type="NCBI Taxonomy" id="3143536"/>
    <lineage>
        <taxon>Bacteria</taxon>
        <taxon>Pseudomonadati</taxon>
        <taxon>Pseudomonadota</taxon>
        <taxon>Alphaproteobacteria</taxon>
        <taxon>Parvularculales</taxon>
        <taxon>Parvularculaceae</taxon>
        <taxon>Hyphococcus</taxon>
    </lineage>
</organism>
<evidence type="ECO:0000259" key="2">
    <source>
        <dbReference type="PROSITE" id="PS50234"/>
    </source>
</evidence>
<feature type="signal peptide" evidence="1">
    <location>
        <begin position="1"/>
        <end position="24"/>
    </location>
</feature>
<reference evidence="3 4" key="1">
    <citation type="submission" date="2024-05" db="EMBL/GenBank/DDBJ databases">
        <title>Three bacterial strains, DH-69, EH-24, and ECK-19 isolated from coastal sediments.</title>
        <authorList>
            <person name="Ye Y.-Q."/>
            <person name="Du Z.-J."/>
        </authorList>
    </citation>
    <scope>NUCLEOTIDE SEQUENCE [LARGE SCALE GENOMIC DNA]</scope>
    <source>
        <strain evidence="3 4">ECK-19</strain>
    </source>
</reference>
<dbReference type="InterPro" id="IPR002035">
    <property type="entry name" value="VWF_A"/>
</dbReference>
<evidence type="ECO:0000313" key="3">
    <source>
        <dbReference type="EMBL" id="MEX6632184.1"/>
    </source>
</evidence>
<dbReference type="EMBL" id="JBEHZE010000001">
    <property type="protein sequence ID" value="MEX6632184.1"/>
    <property type="molecule type" value="Genomic_DNA"/>
</dbReference>
<proteinExistence type="predicted"/>
<keyword evidence="4" id="KW-1185">Reference proteome</keyword>
<sequence length="713" mass="75096">MIDQITAKALGFALMSSVALPAMAQTETVQNKDAILILDASGSMWGQIDGVNKIVIAKDVVEELVRGLPVEQRLGLVAYGHRKEGDCNDIQTIADVGASRQDVISAIRTLNPKGKTPLTKSVEHAANALNYTKNAANVILVSDGLETCKADPCALARTLEENGLDFTVHVIGFDVTVEERNGLKCIAEETGGVFLAADNASELSGALAQVAQAAPPAEEVSGAPVPSSLAMKATILSGGPQISSQLTWTVTPQAGGDAVFNAENTGASETEILPGDYDVDVVWAGWTDGEPKKGHAAITIKAQQPKVVTIPIDLELPVVIEAPDETPEGVAIPVTWSGPDELNTAISVNRLDDAPLRKIYFFGAARARAADETAADTDGDGDIDNDDKATALLGAPTIPGDYEIRYVLNNPAIILGRKQITVTDSQYTLSAPATAPVATPIEIEWTGPAEPGGVITLIEKDATAALNNGSYKRVVHGEPVTLTTPSVPGDYEIRYVMSGGYTTYPGMERSVQTVIPIKVTDVTATVSGPTAAVGGSTIDVAWTGPADGWADDMISIVEPGAEKFNRYSVAKLATRAGEVVNPVAIRVPAIDGEYEIVYGIQPGPRIIARQPMTITRANATVDAPDTVKAGTEFTVKYSGDAFGGDRVVIAPADAPDSKMWGYTVRYGFDAVEGETEGRVTAYPITAGPGEYEARYVTGLQHQVLARDKFTVVE</sequence>
<keyword evidence="1" id="KW-0732">Signal</keyword>
<dbReference type="SUPFAM" id="SSF53300">
    <property type="entry name" value="vWA-like"/>
    <property type="match status" value="1"/>
</dbReference>
<comment type="caution">
    <text evidence="3">The sequence shown here is derived from an EMBL/GenBank/DDBJ whole genome shotgun (WGS) entry which is preliminary data.</text>
</comment>
<dbReference type="PROSITE" id="PS50234">
    <property type="entry name" value="VWFA"/>
    <property type="match status" value="1"/>
</dbReference>
<protein>
    <submittedName>
        <fullName evidence="3">VWA domain-containing protein</fullName>
    </submittedName>
</protein>
<evidence type="ECO:0000256" key="1">
    <source>
        <dbReference type="SAM" id="SignalP"/>
    </source>
</evidence>
<evidence type="ECO:0000313" key="4">
    <source>
        <dbReference type="Proteomes" id="UP001560685"/>
    </source>
</evidence>
<feature type="chain" id="PRO_5045611567" evidence="1">
    <location>
        <begin position="25"/>
        <end position="713"/>
    </location>
</feature>
<dbReference type="InterPro" id="IPR036465">
    <property type="entry name" value="vWFA_dom_sf"/>
</dbReference>
<dbReference type="Proteomes" id="UP001560685">
    <property type="component" value="Unassembled WGS sequence"/>
</dbReference>
<dbReference type="Pfam" id="PF13519">
    <property type="entry name" value="VWA_2"/>
    <property type="match status" value="1"/>
</dbReference>
<dbReference type="RefSeq" id="WP_369312010.1">
    <property type="nucleotide sequence ID" value="NZ_JBEHZE010000001.1"/>
</dbReference>